<keyword evidence="2" id="KW-0732">Signal</keyword>
<sequence length="110" mass="11178">MAKIALVIVLISMIMIFSVQSVVGDVAASSAATTNVNQAVGSVPVASEPAKDDAKGKSSSWTDWTKKKISGIESNIEKFFSTSSSPGSALAPAPATTVTTTTTTATANKV</sequence>
<name>A0ABR2P724_9ROSI</name>
<protein>
    <submittedName>
        <fullName evidence="3">Uncharacterized protein</fullName>
    </submittedName>
</protein>
<feature type="region of interest" description="Disordered" evidence="1">
    <location>
        <begin position="82"/>
        <end position="110"/>
    </location>
</feature>
<evidence type="ECO:0000313" key="3">
    <source>
        <dbReference type="EMBL" id="KAK8984245.1"/>
    </source>
</evidence>
<evidence type="ECO:0000256" key="2">
    <source>
        <dbReference type="SAM" id="SignalP"/>
    </source>
</evidence>
<dbReference type="EMBL" id="JBBPBN010000078">
    <property type="protein sequence ID" value="KAK8984245.1"/>
    <property type="molecule type" value="Genomic_DNA"/>
</dbReference>
<feature type="signal peptide" evidence="2">
    <location>
        <begin position="1"/>
        <end position="21"/>
    </location>
</feature>
<proteinExistence type="predicted"/>
<accession>A0ABR2P724</accession>
<organism evidence="3 4">
    <name type="scientific">Hibiscus sabdariffa</name>
    <name type="common">roselle</name>
    <dbReference type="NCBI Taxonomy" id="183260"/>
    <lineage>
        <taxon>Eukaryota</taxon>
        <taxon>Viridiplantae</taxon>
        <taxon>Streptophyta</taxon>
        <taxon>Embryophyta</taxon>
        <taxon>Tracheophyta</taxon>
        <taxon>Spermatophyta</taxon>
        <taxon>Magnoliopsida</taxon>
        <taxon>eudicotyledons</taxon>
        <taxon>Gunneridae</taxon>
        <taxon>Pentapetalae</taxon>
        <taxon>rosids</taxon>
        <taxon>malvids</taxon>
        <taxon>Malvales</taxon>
        <taxon>Malvaceae</taxon>
        <taxon>Malvoideae</taxon>
        <taxon>Hibiscus</taxon>
    </lineage>
</organism>
<gene>
    <name evidence="3" type="ORF">V6N11_029562</name>
</gene>
<feature type="chain" id="PRO_5047089717" evidence="2">
    <location>
        <begin position="22"/>
        <end position="110"/>
    </location>
</feature>
<dbReference type="Proteomes" id="UP001396334">
    <property type="component" value="Unassembled WGS sequence"/>
</dbReference>
<evidence type="ECO:0000256" key="1">
    <source>
        <dbReference type="SAM" id="MobiDB-lite"/>
    </source>
</evidence>
<keyword evidence="4" id="KW-1185">Reference proteome</keyword>
<evidence type="ECO:0000313" key="4">
    <source>
        <dbReference type="Proteomes" id="UP001396334"/>
    </source>
</evidence>
<reference evidence="3 4" key="1">
    <citation type="journal article" date="2024" name="G3 (Bethesda)">
        <title>Genome assembly of Hibiscus sabdariffa L. provides insights into metabolisms of medicinal natural products.</title>
        <authorList>
            <person name="Kim T."/>
        </authorList>
    </citation>
    <scope>NUCLEOTIDE SEQUENCE [LARGE SCALE GENOMIC DNA]</scope>
    <source>
        <strain evidence="3">TK-2024</strain>
        <tissue evidence="3">Old leaves</tissue>
    </source>
</reference>
<feature type="region of interest" description="Disordered" evidence="1">
    <location>
        <begin position="41"/>
        <end position="61"/>
    </location>
</feature>
<comment type="caution">
    <text evidence="3">The sequence shown here is derived from an EMBL/GenBank/DDBJ whole genome shotgun (WGS) entry which is preliminary data.</text>
</comment>